<dbReference type="PROSITE" id="PS51340">
    <property type="entry name" value="MOSC"/>
    <property type="match status" value="1"/>
</dbReference>
<evidence type="ECO:0000259" key="1">
    <source>
        <dbReference type="PROSITE" id="PS51340"/>
    </source>
</evidence>
<dbReference type="PANTHER" id="PTHR14237:SF19">
    <property type="entry name" value="MITOCHONDRIAL AMIDOXIME REDUCING COMPONENT 1"/>
    <property type="match status" value="1"/>
</dbReference>
<organism evidence="2 3">
    <name type="scientific">Pedobacter vanadiisoli</name>
    <dbReference type="NCBI Taxonomy" id="1761975"/>
    <lineage>
        <taxon>Bacteria</taxon>
        <taxon>Pseudomonadati</taxon>
        <taxon>Bacteroidota</taxon>
        <taxon>Sphingobacteriia</taxon>
        <taxon>Sphingobacteriales</taxon>
        <taxon>Sphingobacteriaceae</taxon>
        <taxon>Pedobacter</taxon>
    </lineage>
</organism>
<evidence type="ECO:0000313" key="2">
    <source>
        <dbReference type="EMBL" id="MFD2582267.1"/>
    </source>
</evidence>
<dbReference type="SUPFAM" id="SSF50800">
    <property type="entry name" value="PK beta-barrel domain-like"/>
    <property type="match status" value="1"/>
</dbReference>
<dbReference type="RefSeq" id="WP_379076910.1">
    <property type="nucleotide sequence ID" value="NZ_JBHULL010000007.1"/>
</dbReference>
<dbReference type="Pfam" id="PF03476">
    <property type="entry name" value="MOSC_N"/>
    <property type="match status" value="1"/>
</dbReference>
<gene>
    <name evidence="2" type="ORF">ACFSR6_07195</name>
</gene>
<feature type="domain" description="MOSC" evidence="1">
    <location>
        <begin position="127"/>
        <end position="267"/>
    </location>
</feature>
<dbReference type="InterPro" id="IPR005302">
    <property type="entry name" value="MoCF_Sase_C"/>
</dbReference>
<dbReference type="Proteomes" id="UP001597461">
    <property type="component" value="Unassembled WGS sequence"/>
</dbReference>
<dbReference type="EMBL" id="JBHULL010000007">
    <property type="protein sequence ID" value="MFD2582267.1"/>
    <property type="molecule type" value="Genomic_DNA"/>
</dbReference>
<dbReference type="PANTHER" id="PTHR14237">
    <property type="entry name" value="MOLYBDOPTERIN COFACTOR SULFURASE MOSC"/>
    <property type="match status" value="1"/>
</dbReference>
<dbReference type="InterPro" id="IPR005303">
    <property type="entry name" value="MOCOS_middle"/>
</dbReference>
<comment type="caution">
    <text evidence="2">The sequence shown here is derived from an EMBL/GenBank/DDBJ whole genome shotgun (WGS) entry which is preliminary data.</text>
</comment>
<evidence type="ECO:0000313" key="3">
    <source>
        <dbReference type="Proteomes" id="UP001597461"/>
    </source>
</evidence>
<protein>
    <submittedName>
        <fullName evidence="2">MOSC domain-containing protein</fullName>
    </submittedName>
</protein>
<dbReference type="SUPFAM" id="SSF141673">
    <property type="entry name" value="MOSC N-terminal domain-like"/>
    <property type="match status" value="1"/>
</dbReference>
<dbReference type="InterPro" id="IPR011037">
    <property type="entry name" value="Pyrv_Knase-like_insert_dom_sf"/>
</dbReference>
<accession>A0ABW5MGD2</accession>
<reference evidence="3" key="1">
    <citation type="journal article" date="2019" name="Int. J. Syst. Evol. Microbiol.">
        <title>The Global Catalogue of Microorganisms (GCM) 10K type strain sequencing project: providing services to taxonomists for standard genome sequencing and annotation.</title>
        <authorList>
            <consortium name="The Broad Institute Genomics Platform"/>
            <consortium name="The Broad Institute Genome Sequencing Center for Infectious Disease"/>
            <person name="Wu L."/>
            <person name="Ma J."/>
        </authorList>
    </citation>
    <scope>NUCLEOTIDE SEQUENCE [LARGE SCALE GENOMIC DNA]</scope>
    <source>
        <strain evidence="3">KCTC 42866</strain>
    </source>
</reference>
<keyword evidence="3" id="KW-1185">Reference proteome</keyword>
<name>A0ABW5MGD2_9SPHI</name>
<dbReference type="Pfam" id="PF03473">
    <property type="entry name" value="MOSC"/>
    <property type="match status" value="1"/>
</dbReference>
<sequence>MNKFILSEINIYPIKSLGGISLQEAKLEERGLQYDRRWMLVDEEGIFITQRKHFELALLQVNIHDGKLSVSHKTLPEQSISFSLDEDTGERISVLIWNDTATALEVNKTVSDWFSDFLKLKVKLVKMPETEKRLVDRDYATNNEIVSFADGYPCLIIGQSSLDGLNEKLLAPILMDRFRPNFVFTGGEPHIEDSFKAFYIGGILFSAVKPCARCVLTTIDQQTGQKGQEPLRTLASYRTAGKKIMFGQNLLHQQTGVISVGDELVVKGWKDETQIKTNE</sequence>
<proteinExistence type="predicted"/>